<dbReference type="EMBL" id="CP000302">
    <property type="protein sequence ID" value="ABE55954.1"/>
    <property type="molecule type" value="Genomic_DNA"/>
</dbReference>
<evidence type="ECO:0000313" key="7">
    <source>
        <dbReference type="Proteomes" id="UP000001982"/>
    </source>
</evidence>
<evidence type="ECO:0000259" key="5">
    <source>
        <dbReference type="PROSITE" id="PS50296"/>
    </source>
</evidence>
<dbReference type="eggNOG" id="COG0023">
    <property type="taxonomic scope" value="Bacteria"/>
</dbReference>
<dbReference type="GO" id="GO:0002188">
    <property type="term" value="P:translation reinitiation"/>
    <property type="evidence" value="ECO:0007669"/>
    <property type="project" value="TreeGrafter"/>
</dbReference>
<dbReference type="AlphaFoldDB" id="Q12KS2"/>
<dbReference type="Pfam" id="PF01253">
    <property type="entry name" value="SUI1"/>
    <property type="match status" value="1"/>
</dbReference>
<sequence length="121" mass="13416">MQRQYKSKRDVDMRVDPNVSLVYSTDSGRINPEQVSQEPPQGDGIVRIHKDAKGRKGKGVSVIKGLGLDEKDLKALAQKLKKQCGCGGTVKDFSIEVQTDNREQLKTLLEKMDYKVKLAGG</sequence>
<proteinExistence type="inferred from homology"/>
<feature type="region of interest" description="Disordered" evidence="4">
    <location>
        <begin position="23"/>
        <end position="45"/>
    </location>
</feature>
<dbReference type="PANTHER" id="PTHR12789:SF0">
    <property type="entry name" value="DENSITY-REGULATED PROTEIN"/>
    <property type="match status" value="1"/>
</dbReference>
<dbReference type="GO" id="GO:0006417">
    <property type="term" value="P:regulation of translation"/>
    <property type="evidence" value="ECO:0007669"/>
    <property type="project" value="UniProtKB-KW"/>
</dbReference>
<name>Q12KS2_SHEDO</name>
<feature type="compositionally biased region" description="Polar residues" evidence="4">
    <location>
        <begin position="23"/>
        <end position="39"/>
    </location>
</feature>
<evidence type="ECO:0000256" key="1">
    <source>
        <dbReference type="ARBA" id="ARBA00005422"/>
    </source>
</evidence>
<dbReference type="FunFam" id="3.30.780.10:FF:000002">
    <property type="entry name" value="Stress response translation initiation inhibitor"/>
    <property type="match status" value="1"/>
</dbReference>
<dbReference type="GO" id="GO:0003743">
    <property type="term" value="F:translation initiation factor activity"/>
    <property type="evidence" value="ECO:0007669"/>
    <property type="project" value="UniProtKB-KW"/>
</dbReference>
<dbReference type="InterPro" id="IPR005872">
    <property type="entry name" value="SUI1_arc_bac"/>
</dbReference>
<accession>Q12KS2</accession>
<dbReference type="STRING" id="318161.Sden_2675"/>
<reference evidence="6 7" key="1">
    <citation type="submission" date="2006-03" db="EMBL/GenBank/DDBJ databases">
        <title>Complete sequence of Shewanella denitrificans OS217.</title>
        <authorList>
            <consortium name="US DOE Joint Genome Institute"/>
            <person name="Copeland A."/>
            <person name="Lucas S."/>
            <person name="Lapidus A."/>
            <person name="Barry K."/>
            <person name="Detter J.C."/>
            <person name="Glavina del Rio T."/>
            <person name="Hammon N."/>
            <person name="Israni S."/>
            <person name="Dalin E."/>
            <person name="Tice H."/>
            <person name="Pitluck S."/>
            <person name="Brettin T."/>
            <person name="Bruce D."/>
            <person name="Han C."/>
            <person name="Tapia R."/>
            <person name="Gilna P."/>
            <person name="Kiss H."/>
            <person name="Schmutz J."/>
            <person name="Larimer F."/>
            <person name="Land M."/>
            <person name="Hauser L."/>
            <person name="Kyrpides N."/>
            <person name="Lykidis A."/>
            <person name="Richardson P."/>
        </authorList>
    </citation>
    <scope>NUCLEOTIDE SEQUENCE [LARGE SCALE GENOMIC DNA]</scope>
    <source>
        <strain evidence="7">OS217 / ATCC BAA-1090 / DSM 15013</strain>
    </source>
</reference>
<dbReference type="GO" id="GO:0001731">
    <property type="term" value="P:formation of translation preinitiation complex"/>
    <property type="evidence" value="ECO:0007669"/>
    <property type="project" value="TreeGrafter"/>
</dbReference>
<dbReference type="PROSITE" id="PS50296">
    <property type="entry name" value="SUI1"/>
    <property type="match status" value="1"/>
</dbReference>
<feature type="domain" description="SUI1" evidence="5">
    <location>
        <begin position="53"/>
        <end position="113"/>
    </location>
</feature>
<evidence type="ECO:0000313" key="6">
    <source>
        <dbReference type="EMBL" id="ABE55954.1"/>
    </source>
</evidence>
<keyword evidence="2" id="KW-0810">Translation regulation</keyword>
<protein>
    <submittedName>
        <fullName evidence="6">Translation initiation factor 1 (EIF-1/SUI1)</fullName>
    </submittedName>
</protein>
<dbReference type="PANTHER" id="PTHR12789">
    <property type="entry name" value="DENSITY-REGULATED PROTEIN HOMOLOG"/>
    <property type="match status" value="1"/>
</dbReference>
<dbReference type="KEGG" id="sdn:Sden_2675"/>
<dbReference type="GO" id="GO:0003729">
    <property type="term" value="F:mRNA binding"/>
    <property type="evidence" value="ECO:0007669"/>
    <property type="project" value="TreeGrafter"/>
</dbReference>
<dbReference type="CDD" id="cd11567">
    <property type="entry name" value="YciH_like"/>
    <property type="match status" value="1"/>
</dbReference>
<dbReference type="HOGENOM" id="CLU_082805_4_0_6"/>
<evidence type="ECO:0000256" key="4">
    <source>
        <dbReference type="SAM" id="MobiDB-lite"/>
    </source>
</evidence>
<comment type="similarity">
    <text evidence="1">Belongs to the SUI1 family.</text>
</comment>
<dbReference type="NCBIfam" id="NF006536">
    <property type="entry name" value="PRK09019.1"/>
    <property type="match status" value="1"/>
</dbReference>
<keyword evidence="6" id="KW-0396">Initiation factor</keyword>
<dbReference type="Gene3D" id="3.30.780.10">
    <property type="entry name" value="SUI1-like domain"/>
    <property type="match status" value="1"/>
</dbReference>
<evidence type="ECO:0000256" key="3">
    <source>
        <dbReference type="ARBA" id="ARBA00022917"/>
    </source>
</evidence>
<dbReference type="InterPro" id="IPR001950">
    <property type="entry name" value="SUI1"/>
</dbReference>
<dbReference type="NCBIfam" id="TIGR01158">
    <property type="entry name" value="SUI1_rel"/>
    <property type="match status" value="1"/>
</dbReference>
<dbReference type="PIRSF" id="PIRSF037511">
    <property type="entry name" value="Transl_init_SUI1_pro"/>
    <property type="match status" value="1"/>
</dbReference>
<dbReference type="Proteomes" id="UP000001982">
    <property type="component" value="Chromosome"/>
</dbReference>
<dbReference type="InterPro" id="IPR036877">
    <property type="entry name" value="SUI1_dom_sf"/>
</dbReference>
<evidence type="ECO:0000256" key="2">
    <source>
        <dbReference type="ARBA" id="ARBA00022845"/>
    </source>
</evidence>
<keyword evidence="7" id="KW-1185">Reference proteome</keyword>
<dbReference type="SUPFAM" id="SSF55159">
    <property type="entry name" value="eIF1-like"/>
    <property type="match status" value="1"/>
</dbReference>
<dbReference type="InterPro" id="IPR050318">
    <property type="entry name" value="DENR/SUI1_TIF"/>
</dbReference>
<organism evidence="6 7">
    <name type="scientific">Shewanella denitrificans (strain OS217 / ATCC BAA-1090 / DSM 15013)</name>
    <dbReference type="NCBI Taxonomy" id="318161"/>
    <lineage>
        <taxon>Bacteria</taxon>
        <taxon>Pseudomonadati</taxon>
        <taxon>Pseudomonadota</taxon>
        <taxon>Gammaproteobacteria</taxon>
        <taxon>Alteromonadales</taxon>
        <taxon>Shewanellaceae</taxon>
        <taxon>Shewanella</taxon>
    </lineage>
</organism>
<gene>
    <name evidence="6" type="ordered locus">Sden_2675</name>
</gene>
<keyword evidence="3" id="KW-0648">Protein biosynthesis</keyword>